<reference evidence="3 4" key="1">
    <citation type="submission" date="2018-02" db="EMBL/GenBank/DDBJ databases">
        <title>The genomes of Aspergillus section Nigri reveals drivers in fungal speciation.</title>
        <authorList>
            <consortium name="DOE Joint Genome Institute"/>
            <person name="Vesth T.C."/>
            <person name="Nybo J."/>
            <person name="Theobald S."/>
            <person name="Brandl J."/>
            <person name="Frisvad J.C."/>
            <person name="Nielsen K.F."/>
            <person name="Lyhne E.K."/>
            <person name="Kogle M.E."/>
            <person name="Kuo A."/>
            <person name="Riley R."/>
            <person name="Clum A."/>
            <person name="Nolan M."/>
            <person name="Lipzen A."/>
            <person name="Salamov A."/>
            <person name="Henrissat B."/>
            <person name="Wiebenga A."/>
            <person name="De vries R.P."/>
            <person name="Grigoriev I.V."/>
            <person name="Mortensen U.H."/>
            <person name="Andersen M.R."/>
            <person name="Baker S.E."/>
        </authorList>
    </citation>
    <scope>NUCLEOTIDE SEQUENCE [LARGE SCALE GENOMIC DNA]</scope>
    <source>
        <strain evidence="3 4">CBS 115571</strain>
    </source>
</reference>
<evidence type="ECO:0000313" key="3">
    <source>
        <dbReference type="EMBL" id="PYI19719.1"/>
    </source>
</evidence>
<name>A0A2V5H6A2_ASPV1</name>
<feature type="coiled-coil region" evidence="1">
    <location>
        <begin position="67"/>
        <end position="94"/>
    </location>
</feature>
<keyword evidence="1" id="KW-0175">Coiled coil</keyword>
<dbReference type="AlphaFoldDB" id="A0A2V5H6A2"/>
<evidence type="ECO:0000256" key="2">
    <source>
        <dbReference type="SAM" id="MobiDB-lite"/>
    </source>
</evidence>
<evidence type="ECO:0000313" key="4">
    <source>
        <dbReference type="Proteomes" id="UP000249829"/>
    </source>
</evidence>
<gene>
    <name evidence="3" type="ORF">BO99DRAFT_473459</name>
</gene>
<evidence type="ECO:0000256" key="1">
    <source>
        <dbReference type="SAM" id="Coils"/>
    </source>
</evidence>
<dbReference type="EMBL" id="KZ825132">
    <property type="protein sequence ID" value="PYI19719.1"/>
    <property type="molecule type" value="Genomic_DNA"/>
</dbReference>
<accession>A0A2V5H6A2</accession>
<feature type="region of interest" description="Disordered" evidence="2">
    <location>
        <begin position="223"/>
        <end position="248"/>
    </location>
</feature>
<sequence length="248" mass="28269">MSSQPPRAPRHYPQGQHLSRHAPTHPQKNDEDTPIDQLRAELGAHNLQFGIFKQQLTSQLTALVQSNNALIQTHQTLQQENTLLRDEVARLGREAAHQRAELATLRSAVHAAAGERQEDLLRADNIMQGMWGQIQNLWTELRAVDEKARSELFGWLNLLGVMRSNNPISSLSPTHNPKSAIASNTRSKLMKLVLPILRGPVYRYATFWYRYISEKRAMRTYTLPHQNQVPNSRCEDEADRTGPFAKQQ</sequence>
<organism evidence="3 4">
    <name type="scientific">Aspergillus violaceofuscus (strain CBS 115571)</name>
    <dbReference type="NCBI Taxonomy" id="1450538"/>
    <lineage>
        <taxon>Eukaryota</taxon>
        <taxon>Fungi</taxon>
        <taxon>Dikarya</taxon>
        <taxon>Ascomycota</taxon>
        <taxon>Pezizomycotina</taxon>
        <taxon>Eurotiomycetes</taxon>
        <taxon>Eurotiomycetidae</taxon>
        <taxon>Eurotiales</taxon>
        <taxon>Aspergillaceae</taxon>
        <taxon>Aspergillus</taxon>
    </lineage>
</organism>
<protein>
    <submittedName>
        <fullName evidence="3">Uncharacterized protein</fullName>
    </submittedName>
</protein>
<proteinExistence type="predicted"/>
<dbReference type="Proteomes" id="UP000249829">
    <property type="component" value="Unassembled WGS sequence"/>
</dbReference>
<dbReference type="OMA" id="WYRYISE"/>
<keyword evidence="4" id="KW-1185">Reference proteome</keyword>
<feature type="region of interest" description="Disordered" evidence="2">
    <location>
        <begin position="1"/>
        <end position="32"/>
    </location>
</feature>